<dbReference type="SUPFAM" id="SSF56024">
    <property type="entry name" value="Phospholipase D/nuclease"/>
    <property type="match status" value="2"/>
</dbReference>
<feature type="domain" description="PLD phosphodiesterase" evidence="6">
    <location>
        <begin position="616"/>
        <end position="643"/>
    </location>
</feature>
<dbReference type="STRING" id="1108050.A0A0B7FS85"/>
<dbReference type="InterPro" id="IPR025202">
    <property type="entry name" value="PLD-like_dom"/>
</dbReference>
<dbReference type="GO" id="GO:0004630">
    <property type="term" value="F:phospholipase D activity"/>
    <property type="evidence" value="ECO:0007669"/>
    <property type="project" value="UniProtKB-EC"/>
</dbReference>
<dbReference type="EC" id="3.1.4.4" evidence="1"/>
<accession>A0A0B7FS85</accession>
<dbReference type="InterPro" id="IPR015679">
    <property type="entry name" value="PLipase_D_fam"/>
</dbReference>
<keyword evidence="4" id="KW-0442">Lipid degradation</keyword>
<dbReference type="PANTHER" id="PTHR18896:SF186">
    <property type="entry name" value="PHOSPHOLIPASE D"/>
    <property type="match status" value="1"/>
</dbReference>
<evidence type="ECO:0000256" key="2">
    <source>
        <dbReference type="ARBA" id="ARBA00022737"/>
    </source>
</evidence>
<protein>
    <recommendedName>
        <fullName evidence="1">phospholipase D</fullName>
        <ecNumber evidence="1">3.1.4.4</ecNumber>
    </recommendedName>
</protein>
<evidence type="ECO:0000259" key="6">
    <source>
        <dbReference type="PROSITE" id="PS50035"/>
    </source>
</evidence>
<keyword evidence="2" id="KW-0677">Repeat</keyword>
<organism evidence="7 8">
    <name type="scientific">Thanatephorus cucumeris (strain AG1-IB / isolate 7/3/14)</name>
    <name type="common">Lettuce bottom rot fungus</name>
    <name type="synonym">Rhizoctonia solani</name>
    <dbReference type="NCBI Taxonomy" id="1108050"/>
    <lineage>
        <taxon>Eukaryota</taxon>
        <taxon>Fungi</taxon>
        <taxon>Dikarya</taxon>
        <taxon>Basidiomycota</taxon>
        <taxon>Agaricomycotina</taxon>
        <taxon>Agaricomycetes</taxon>
        <taxon>Cantharellales</taxon>
        <taxon>Ceratobasidiaceae</taxon>
        <taxon>Rhizoctonia</taxon>
        <taxon>Rhizoctonia solani AG-1</taxon>
    </lineage>
</organism>
<dbReference type="PROSITE" id="PS50035">
    <property type="entry name" value="PLD"/>
    <property type="match status" value="2"/>
</dbReference>
<evidence type="ECO:0000313" key="7">
    <source>
        <dbReference type="EMBL" id="CEL60540.1"/>
    </source>
</evidence>
<dbReference type="GO" id="GO:0006654">
    <property type="term" value="P:phosphatidic acid biosynthetic process"/>
    <property type="evidence" value="ECO:0007669"/>
    <property type="project" value="InterPro"/>
</dbReference>
<sequence length="832" mass="96163">MSFARIKEGLWRTKAELRGFFNPNHRHDDPEEQEHDRIREEIRQSHRFTSYADIRENNTVKWHIDGHDYFWALSEIIDSAKECIFILDWWLSPEMYLRRPPADNQEWRLDRLLHRKAEQGVKIYVLVYKEVTQTMTLSSRHTKNALSELHENVTCLRHPDHIGSDSAVQFWSHHEKVVVVDNKRACIGGLDACFGRWDTHNHPLSDCHPTDFSRTLFPGQDYNNARVLDFQQVDHYVNTQISALEIGRMPWHDVHMTLIGPVVLDIVQHFIERWNEVKLRKYKKRAHIDWLALPHNIEADPEHPVSRHPHLERWREIGRQFKQYWQGEEALPDEDGHSPFGTCRVQVVRSVGDWSHGVLTEDSVQKAYIQLIREAQHFIYIENQFFISNTGTNGPVKNQIAKALVDRIVEAANSGKKFKVIVVIPEVPGFAGNIKNDNGLKTIMAAQYRTINRGGSSIYEEIRRAGFEPRDYIRFYHLRTYDRINSPASFIKEMEQNSGVTYHQAQIAQARLWIGEDGYWHQEKVKIQGPQPDFGMELSETATTGKDTQKVVEEVDFPPSSEVAAATVKKFESGATREDLGVSDSVSQHTLRDKTNLKEEKWYGTEQEERDSYVSEILYVHSKVMIIDDRRVIMGSANINDRSQKGDGDSEIALVVEDLDQIESRMNGQKFMASRFAATLRRKLFREHLGLIPPQNCDRGKPKVTSFMRPAPIPNESEIGTREDDAVMDPLSDQFQDLWISTALKNRKIHSELFKTVPTNVVHSWAEYKNYFPKEVKTGHLATDLDLDTIKAKLSQIHGHLVEAPLEFLIQQPELVEGADWQGLNPTLPIFI</sequence>
<reference evidence="7 8" key="1">
    <citation type="submission" date="2014-11" db="EMBL/GenBank/DDBJ databases">
        <authorList>
            <person name="Wibberg Daniel"/>
        </authorList>
    </citation>
    <scope>NUCLEOTIDE SEQUENCE [LARGE SCALE GENOMIC DNA]</scope>
    <source>
        <strain evidence="7">Rhizoctonia solani AG1-IB 7/3/14</strain>
    </source>
</reference>
<dbReference type="InterPro" id="IPR001736">
    <property type="entry name" value="PLipase_D/transphosphatidylase"/>
</dbReference>
<dbReference type="Pfam" id="PF13091">
    <property type="entry name" value="PLDc_2"/>
    <property type="match status" value="1"/>
</dbReference>
<dbReference type="AlphaFoldDB" id="A0A0B7FS85"/>
<dbReference type="CDD" id="cd09141">
    <property type="entry name" value="PLDc_vPLD1_2_yPLD_like_2"/>
    <property type="match status" value="1"/>
</dbReference>
<evidence type="ECO:0000256" key="4">
    <source>
        <dbReference type="ARBA" id="ARBA00022963"/>
    </source>
</evidence>
<dbReference type="PANTHER" id="PTHR18896">
    <property type="entry name" value="PHOSPHOLIPASE D"/>
    <property type="match status" value="1"/>
</dbReference>
<evidence type="ECO:0000313" key="8">
    <source>
        <dbReference type="Proteomes" id="UP000059188"/>
    </source>
</evidence>
<evidence type="ECO:0000256" key="3">
    <source>
        <dbReference type="ARBA" id="ARBA00022801"/>
    </source>
</evidence>
<dbReference type="Gene3D" id="3.30.870.10">
    <property type="entry name" value="Endonuclease Chain A"/>
    <property type="match status" value="3"/>
</dbReference>
<dbReference type="Proteomes" id="UP000059188">
    <property type="component" value="Unassembled WGS sequence"/>
</dbReference>
<dbReference type="CDD" id="cd09138">
    <property type="entry name" value="PLDc_vPLD1_2_yPLD_like_1"/>
    <property type="match status" value="1"/>
</dbReference>
<dbReference type="InterPro" id="IPR016555">
    <property type="entry name" value="PLipase_D_euk"/>
</dbReference>
<evidence type="ECO:0000256" key="1">
    <source>
        <dbReference type="ARBA" id="ARBA00012027"/>
    </source>
</evidence>
<dbReference type="EMBL" id="LN679148">
    <property type="protein sequence ID" value="CEL60540.1"/>
    <property type="molecule type" value="Genomic_DNA"/>
</dbReference>
<name>A0A0B7FS85_THACB</name>
<dbReference type="OrthoDB" id="14911at2759"/>
<dbReference type="PIRSF" id="PIRSF009376">
    <property type="entry name" value="Phospholipase_D_euk"/>
    <property type="match status" value="1"/>
</dbReference>
<dbReference type="Pfam" id="PF00614">
    <property type="entry name" value="PLDc"/>
    <property type="match status" value="1"/>
</dbReference>
<dbReference type="GO" id="GO:0035556">
    <property type="term" value="P:intracellular signal transduction"/>
    <property type="evidence" value="ECO:0007669"/>
    <property type="project" value="InterPro"/>
</dbReference>
<gene>
    <name evidence="7" type="ORF">RSOLAG1IB_09722</name>
</gene>
<proteinExistence type="predicted"/>
<evidence type="ECO:0000256" key="5">
    <source>
        <dbReference type="ARBA" id="ARBA00023098"/>
    </source>
</evidence>
<dbReference type="SMART" id="SM00155">
    <property type="entry name" value="PLDc"/>
    <property type="match status" value="2"/>
</dbReference>
<dbReference type="GO" id="GO:0009395">
    <property type="term" value="P:phospholipid catabolic process"/>
    <property type="evidence" value="ECO:0007669"/>
    <property type="project" value="TreeGrafter"/>
</dbReference>
<feature type="domain" description="PLD phosphodiesterase" evidence="6">
    <location>
        <begin position="169"/>
        <end position="196"/>
    </location>
</feature>
<keyword evidence="8" id="KW-1185">Reference proteome</keyword>
<keyword evidence="3" id="KW-0378">Hydrolase</keyword>
<keyword evidence="5" id="KW-0443">Lipid metabolism</keyword>